<evidence type="ECO:0000256" key="1">
    <source>
        <dbReference type="SAM" id="Phobius"/>
    </source>
</evidence>
<proteinExistence type="predicted"/>
<feature type="transmembrane region" description="Helical" evidence="1">
    <location>
        <begin position="77"/>
        <end position="95"/>
    </location>
</feature>
<feature type="transmembrane region" description="Helical" evidence="1">
    <location>
        <begin position="36"/>
        <end position="57"/>
    </location>
</feature>
<evidence type="ECO:0008006" key="4">
    <source>
        <dbReference type="Google" id="ProtNLM"/>
    </source>
</evidence>
<feature type="transmembrane region" description="Helical" evidence="1">
    <location>
        <begin position="6"/>
        <end position="24"/>
    </location>
</feature>
<evidence type="ECO:0000313" key="3">
    <source>
        <dbReference type="Proteomes" id="UP000254331"/>
    </source>
</evidence>
<keyword evidence="1" id="KW-0812">Transmembrane</keyword>
<dbReference type="RefSeq" id="WP_115370835.1">
    <property type="nucleotide sequence ID" value="NZ_UGTW01000001.1"/>
</dbReference>
<dbReference type="EMBL" id="UGTW01000001">
    <property type="protein sequence ID" value="SUC17415.1"/>
    <property type="molecule type" value="Genomic_DNA"/>
</dbReference>
<organism evidence="2 3">
    <name type="scientific">Proteus vulgaris</name>
    <dbReference type="NCBI Taxonomy" id="585"/>
    <lineage>
        <taxon>Bacteria</taxon>
        <taxon>Pseudomonadati</taxon>
        <taxon>Pseudomonadota</taxon>
        <taxon>Gammaproteobacteria</taxon>
        <taxon>Enterobacterales</taxon>
        <taxon>Morganellaceae</taxon>
        <taxon>Proteus</taxon>
    </lineage>
</organism>
<accession>A0A379FCV1</accession>
<gene>
    <name evidence="2" type="ORF">NCTC10376_03358</name>
</gene>
<dbReference type="AlphaFoldDB" id="A0A379FCV1"/>
<reference evidence="2 3" key="1">
    <citation type="submission" date="2018-06" db="EMBL/GenBank/DDBJ databases">
        <authorList>
            <consortium name="Pathogen Informatics"/>
            <person name="Doyle S."/>
        </authorList>
    </citation>
    <scope>NUCLEOTIDE SEQUENCE [LARGE SCALE GENOMIC DNA]</scope>
    <source>
        <strain evidence="2 3">NCTC10376</strain>
    </source>
</reference>
<keyword evidence="1" id="KW-0472">Membrane</keyword>
<name>A0A379FCV1_PROVU</name>
<keyword evidence="1" id="KW-1133">Transmembrane helix</keyword>
<sequence length="322" mass="38265">MILIIYFIAILFIGVWIWNRKNKFALNEESLHKQRLFWLAILFPLFSSLYFMLTLGFGYPPNINIDGFNNFLNMHKFSLGILTLSPILGAFVVSAHRSIQTAKQIEVTEKKNKVDIYFLIKKNIIEQLNALNDNKLFEKYNPYLIYNNLNKEEKEYNFKKNSKVISDIDKNIIKTITYYRLVLAKFNEIEDIEDIENEDIRDLLTINDSTYLRKYIENFKKVLIPLGIQISKDFLFEDEIIDFNKVLVKYPDHYYNRNEINSYIKICLELLPNKEEIRLVLEKIFLIIFPDKKIAELLPNFYLLDDPYIGDKVATENQNNHE</sequence>
<evidence type="ECO:0000313" key="2">
    <source>
        <dbReference type="EMBL" id="SUC17415.1"/>
    </source>
</evidence>
<dbReference type="Proteomes" id="UP000254331">
    <property type="component" value="Unassembled WGS sequence"/>
</dbReference>
<protein>
    <recommendedName>
        <fullName evidence="4">Phage protein</fullName>
    </recommendedName>
</protein>